<comment type="caution">
    <text evidence="1">The sequence shown here is derived from an EMBL/GenBank/DDBJ whole genome shotgun (WGS) entry which is preliminary data.</text>
</comment>
<evidence type="ECO:0000313" key="1">
    <source>
        <dbReference type="EMBL" id="PDX75665.1"/>
    </source>
</evidence>
<name>A0A2A7A966_9FIRM</name>
<evidence type="ECO:0000313" key="2">
    <source>
        <dbReference type="Proteomes" id="UP000220157"/>
    </source>
</evidence>
<reference evidence="1 2" key="1">
    <citation type="journal article" date="2017" name="Front. Microbiol.">
        <title>New Insights into the Diversity of the Genus Faecalibacterium.</title>
        <authorList>
            <person name="Benevides L."/>
            <person name="Burman S."/>
            <person name="Martin R."/>
            <person name="Robert V."/>
            <person name="Thomas M."/>
            <person name="Miquel S."/>
            <person name="Chain F."/>
            <person name="Sokol H."/>
            <person name="Bermudez-Humaran L.G."/>
            <person name="Morrison M."/>
            <person name="Langella P."/>
            <person name="Azevedo V.A."/>
            <person name="Chatel J.M."/>
            <person name="Soares S."/>
        </authorList>
    </citation>
    <scope>NUCLEOTIDE SEQUENCE [LARGE SCALE GENOMIC DNA]</scope>
    <source>
        <strain evidence="1 2">CNCM I 4573</strain>
    </source>
</reference>
<dbReference type="EMBL" id="NMTW01000034">
    <property type="protein sequence ID" value="PDX75665.1"/>
    <property type="molecule type" value="Genomic_DNA"/>
</dbReference>
<sequence>MLYNENLHEEEQHLIQQIAEQTERGKIDWELTEYNPLSFLNEDKIDKNPAVICQSFSFEAIIGGSRYELDVMENIDVPSGMGDYTITLTRDETENYLKIEDALSFDCDRYECTPEEVAERFADSPIVRLCNAIIPATLGQEDLEEVFTWARFFNETGISAKLMNHPLTKLCEKLFDEHRLMDFHRCVLDVGYRKLLLNELAHN</sequence>
<dbReference type="AlphaFoldDB" id="A0A2A7A966"/>
<proteinExistence type="predicted"/>
<accession>A0A2A7A966</accession>
<protein>
    <submittedName>
        <fullName evidence="1">Uncharacterized protein</fullName>
    </submittedName>
</protein>
<organism evidence="1 2">
    <name type="scientific">Faecalibacterium prausnitzii</name>
    <dbReference type="NCBI Taxonomy" id="853"/>
    <lineage>
        <taxon>Bacteria</taxon>
        <taxon>Bacillati</taxon>
        <taxon>Bacillota</taxon>
        <taxon>Clostridia</taxon>
        <taxon>Eubacteriales</taxon>
        <taxon>Oscillospiraceae</taxon>
        <taxon>Faecalibacterium</taxon>
    </lineage>
</organism>
<dbReference type="Proteomes" id="UP000220157">
    <property type="component" value="Unassembled WGS sequence"/>
</dbReference>
<dbReference type="RefSeq" id="WP_097785457.1">
    <property type="nucleotide sequence ID" value="NZ_NMTW01000034.1"/>
</dbReference>
<gene>
    <name evidence="1" type="ORF">CGS56_07845</name>
</gene>